<keyword evidence="3" id="KW-1185">Reference proteome</keyword>
<sequence>MNKPMDFQLFLCDASVILLHGLRDLGCKTNMFAIKKESDNTIWYSSYHPELCDIQIPWVAVSTDLDQILLHPIDQYKRDRDKISGINRFYILEMLRRGTKKREELNNQRAKLIEEQTRQQRIDKENLSKTLQLRTRNLASRQYRA</sequence>
<gene>
    <name evidence="2" type="ORF">HP548_02610</name>
</gene>
<dbReference type="Proteomes" id="UP000577724">
    <property type="component" value="Unassembled WGS sequence"/>
</dbReference>
<name>A0ABX2MDS7_9BACL</name>
<evidence type="ECO:0000313" key="2">
    <source>
        <dbReference type="EMBL" id="NUU52987.1"/>
    </source>
</evidence>
<evidence type="ECO:0000256" key="1">
    <source>
        <dbReference type="SAM" id="Coils"/>
    </source>
</evidence>
<proteinExistence type="predicted"/>
<reference evidence="2 3" key="1">
    <citation type="submission" date="2020-05" db="EMBL/GenBank/DDBJ databases">
        <title>Genome Sequencing of Type Strains.</title>
        <authorList>
            <person name="Lemaire J.F."/>
            <person name="Inderbitzin P."/>
            <person name="Gregorio O.A."/>
            <person name="Collins S.B."/>
            <person name="Wespe N."/>
            <person name="Knight-Connoni V."/>
        </authorList>
    </citation>
    <scope>NUCLEOTIDE SEQUENCE [LARGE SCALE GENOMIC DNA]</scope>
    <source>
        <strain evidence="2 3">DSM 19942</strain>
    </source>
</reference>
<dbReference type="EMBL" id="JABMCC010000089">
    <property type="protein sequence ID" value="NUU52987.1"/>
    <property type="molecule type" value="Genomic_DNA"/>
</dbReference>
<comment type="caution">
    <text evidence="2">The sequence shown here is derived from an EMBL/GenBank/DDBJ whole genome shotgun (WGS) entry which is preliminary data.</text>
</comment>
<dbReference type="RefSeq" id="WP_175380798.1">
    <property type="nucleotide sequence ID" value="NZ_CBCRYD010000020.1"/>
</dbReference>
<organism evidence="2 3">
    <name type="scientific">Paenibacillus taichungensis</name>
    <dbReference type="NCBI Taxonomy" id="484184"/>
    <lineage>
        <taxon>Bacteria</taxon>
        <taxon>Bacillati</taxon>
        <taxon>Bacillota</taxon>
        <taxon>Bacilli</taxon>
        <taxon>Bacillales</taxon>
        <taxon>Paenibacillaceae</taxon>
        <taxon>Paenibacillus</taxon>
    </lineage>
</organism>
<protein>
    <submittedName>
        <fullName evidence="2">Uncharacterized protein</fullName>
    </submittedName>
</protein>
<keyword evidence="1" id="KW-0175">Coiled coil</keyword>
<evidence type="ECO:0000313" key="3">
    <source>
        <dbReference type="Proteomes" id="UP000577724"/>
    </source>
</evidence>
<accession>A0ABX2MDS7</accession>
<feature type="coiled-coil region" evidence="1">
    <location>
        <begin position="95"/>
        <end position="122"/>
    </location>
</feature>
<dbReference type="GeneID" id="97129580"/>